<keyword evidence="8" id="KW-1185">Reference proteome</keyword>
<proteinExistence type="predicted"/>
<accession>A0A9J5WZS5</accession>
<protein>
    <recommendedName>
        <fullName evidence="6">AIPP2-like SPOC-like domain-containing protein</fullName>
    </recommendedName>
</protein>
<dbReference type="GO" id="GO:0034244">
    <property type="term" value="P:negative regulation of transcription elongation by RNA polymerase II"/>
    <property type="evidence" value="ECO:0007669"/>
    <property type="project" value="InterPro"/>
</dbReference>
<dbReference type="EMBL" id="JACXVP010000010">
    <property type="protein sequence ID" value="KAG5580556.1"/>
    <property type="molecule type" value="Genomic_DNA"/>
</dbReference>
<reference evidence="7 8" key="1">
    <citation type="submission" date="2020-09" db="EMBL/GenBank/DDBJ databases">
        <title>De no assembly of potato wild relative species, Solanum commersonii.</title>
        <authorList>
            <person name="Cho K."/>
        </authorList>
    </citation>
    <scope>NUCLEOTIDE SEQUENCE [LARGE SCALE GENOMIC DNA]</scope>
    <source>
        <strain evidence="7">LZ3.2</strain>
        <tissue evidence="7">Leaf</tissue>
    </source>
</reference>
<evidence type="ECO:0000313" key="7">
    <source>
        <dbReference type="EMBL" id="KAG5580556.1"/>
    </source>
</evidence>
<evidence type="ECO:0000256" key="5">
    <source>
        <dbReference type="ARBA" id="ARBA00023163"/>
    </source>
</evidence>
<evidence type="ECO:0000259" key="6">
    <source>
        <dbReference type="Pfam" id="PF23121"/>
    </source>
</evidence>
<dbReference type="InterPro" id="IPR056280">
    <property type="entry name" value="AIPP2-like_SPOC"/>
</dbReference>
<name>A0A9J5WZS5_SOLCO</name>
<dbReference type="OrthoDB" id="1932206at2759"/>
<dbReference type="Proteomes" id="UP000824120">
    <property type="component" value="Chromosome 10"/>
</dbReference>
<evidence type="ECO:0000256" key="3">
    <source>
        <dbReference type="ARBA" id="ARBA00022833"/>
    </source>
</evidence>
<keyword evidence="1" id="KW-0479">Metal-binding</keyword>
<dbReference type="PANTHER" id="PTHR33304">
    <property type="match status" value="1"/>
</dbReference>
<keyword evidence="2" id="KW-0863">Zinc-finger</keyword>
<keyword evidence="5" id="KW-0804">Transcription</keyword>
<evidence type="ECO:0000256" key="4">
    <source>
        <dbReference type="ARBA" id="ARBA00023015"/>
    </source>
</evidence>
<dbReference type="PANTHER" id="PTHR33304:SF18">
    <property type="entry name" value="CHROMATIN REGULATOR PHD FAMILY-RELATED"/>
    <property type="match status" value="1"/>
</dbReference>
<sequence>GCYNIWNNKYTLDEIFAHLSDKASQSVFEKAKLLQHHLHFQMVSKDDLWPKYFNTPEAIVDDIELFFFPSKARATQGSSSCLLASKICLNCGDKGFPNALIHCVNCLEFVVHR</sequence>
<comment type="caution">
    <text evidence="7">The sequence shown here is derived from an EMBL/GenBank/DDBJ whole genome shotgun (WGS) entry which is preliminary data.</text>
</comment>
<dbReference type="InterPro" id="IPR049914">
    <property type="entry name" value="PHD1-3/5-6"/>
</dbReference>
<evidence type="ECO:0000256" key="2">
    <source>
        <dbReference type="ARBA" id="ARBA00022771"/>
    </source>
</evidence>
<gene>
    <name evidence="7" type="ORF">H5410_051183</name>
</gene>
<evidence type="ECO:0000313" key="8">
    <source>
        <dbReference type="Proteomes" id="UP000824120"/>
    </source>
</evidence>
<dbReference type="AlphaFoldDB" id="A0A9J5WZS5"/>
<feature type="domain" description="AIPP2-like SPOC-like" evidence="6">
    <location>
        <begin position="1"/>
        <end position="83"/>
    </location>
</feature>
<organism evidence="7 8">
    <name type="scientific">Solanum commersonii</name>
    <name type="common">Commerson's wild potato</name>
    <name type="synonym">Commerson's nightshade</name>
    <dbReference type="NCBI Taxonomy" id="4109"/>
    <lineage>
        <taxon>Eukaryota</taxon>
        <taxon>Viridiplantae</taxon>
        <taxon>Streptophyta</taxon>
        <taxon>Embryophyta</taxon>
        <taxon>Tracheophyta</taxon>
        <taxon>Spermatophyta</taxon>
        <taxon>Magnoliopsida</taxon>
        <taxon>eudicotyledons</taxon>
        <taxon>Gunneridae</taxon>
        <taxon>Pentapetalae</taxon>
        <taxon>asterids</taxon>
        <taxon>lamiids</taxon>
        <taxon>Solanales</taxon>
        <taxon>Solanaceae</taxon>
        <taxon>Solanoideae</taxon>
        <taxon>Solaneae</taxon>
        <taxon>Solanum</taxon>
    </lineage>
</organism>
<feature type="non-terminal residue" evidence="7">
    <location>
        <position position="1"/>
    </location>
</feature>
<dbReference type="GO" id="GO:0008270">
    <property type="term" value="F:zinc ion binding"/>
    <property type="evidence" value="ECO:0007669"/>
    <property type="project" value="UniProtKB-KW"/>
</dbReference>
<keyword evidence="4" id="KW-0805">Transcription regulation</keyword>
<evidence type="ECO:0000256" key="1">
    <source>
        <dbReference type="ARBA" id="ARBA00022723"/>
    </source>
</evidence>
<dbReference type="GO" id="GO:0140566">
    <property type="term" value="F:histone reader activity"/>
    <property type="evidence" value="ECO:0007669"/>
    <property type="project" value="InterPro"/>
</dbReference>
<keyword evidence="3" id="KW-0862">Zinc</keyword>
<dbReference type="Pfam" id="PF23121">
    <property type="entry name" value="SPOC_AIPP2"/>
    <property type="match status" value="1"/>
</dbReference>